<dbReference type="VEuPathDB" id="TriTrypDB:TRSC58_06317"/>
<feature type="region of interest" description="Disordered" evidence="1">
    <location>
        <begin position="852"/>
        <end position="890"/>
    </location>
</feature>
<feature type="compositionally biased region" description="Pro residues" evidence="1">
    <location>
        <begin position="137"/>
        <end position="147"/>
    </location>
</feature>
<sequence length="890" mass="96453">MAVAPAHCFEPPPRLHIGVDYRWDPLFFRIPSPRGPTAHASCAAPSEGTDGVPHVVDRRSLRESSYSPDIVARHPGRALRNQATSGPQLQRRQGSGGEHRRDSPRALRGEDARRDCLSCGPMHSEGAVSSQTAVTPQPSPAPAPRSPPTCKRKEGANPAAFRRSKANAASAGRVVLSHPHDHSLVRSPRLTRSAILRREFNTSDAPSKQVLGSSLDFANRVGATFPRTPAEVGGVRMAPTHGEGAAQPSTLLAGGAAMRHCQDHAWVSTLCAASLTPRGTRAAALRLEHVRRKLNVDLVPRGSVARPHHFERTAVAAGAGLVVVDGNCYSDVEGMRWRSEIPPIPKLWELCAPRMANQSTRTKGGNAVWVSSHGLDAATTRSWEAKARGRLLRSETATKESGVCRDGVDQLSILCDEEGIIFTSTEMNGGGGGAVMPADKFEEGPEGNAVAEDPDACRLRISAGKPEWVKPPVQSNLCAVEEAGEPCCEGVKMTPMQSVKDNRERTLSPFDVVESLHEWSSDPFSEDATETPQSLAVAEVEVEEVVNPPSYWRAETLPMVEANAVCAAPSAVIVEEYLSPSITPGQREASDTVAALSRTSALTDDLPLSSCTKRHLTERMALMPRYLPLEYAAVPKRTKMRLTPSTTLRNYKALQRRVRMNVMRTFFYKWTTWIRLRTRMGWASVGQAHPCTRSSGHMPLVPSAILMGPAFTLCGETVAAEDVHATQQNGPDVVRETVSKELCATPTHPHVSLKKKSPPPLSVKLLERVVGSNEQTRTTLQDMESTCDSNDSRFASSSLASREEDCVSPQSRSAHAEYERDWTSSEGTLLDSLCSLTPINCDAQEMKLLPSHRSSASLKSRSTLSASDSQGSLDVEDVIPAPKRSFQSTA</sequence>
<proteinExistence type="predicted"/>
<dbReference type="OrthoDB" id="249739at2759"/>
<keyword evidence="3" id="KW-1185">Reference proteome</keyword>
<dbReference type="OMA" id="TERMALM"/>
<feature type="region of interest" description="Disordered" evidence="1">
    <location>
        <begin position="773"/>
        <end position="822"/>
    </location>
</feature>
<feature type="compositionally biased region" description="Low complexity" evidence="1">
    <location>
        <begin position="852"/>
        <end position="869"/>
    </location>
</feature>
<dbReference type="EMBL" id="MKGL01000176">
    <property type="protein sequence ID" value="RNF04015.1"/>
    <property type="molecule type" value="Genomic_DNA"/>
</dbReference>
<feature type="compositionally biased region" description="Polar residues" evidence="1">
    <location>
        <begin position="81"/>
        <end position="93"/>
    </location>
</feature>
<evidence type="ECO:0000313" key="3">
    <source>
        <dbReference type="Proteomes" id="UP000283634"/>
    </source>
</evidence>
<gene>
    <name evidence="2" type="ORF">TraAM80_05465</name>
</gene>
<protein>
    <submittedName>
        <fullName evidence="2">Uncharacterized protein</fullName>
    </submittedName>
</protein>
<dbReference type="AlphaFoldDB" id="A0A422NEX9"/>
<accession>A0A422NEX9</accession>
<evidence type="ECO:0000256" key="1">
    <source>
        <dbReference type="SAM" id="MobiDB-lite"/>
    </source>
</evidence>
<feature type="compositionally biased region" description="Polar residues" evidence="1">
    <location>
        <begin position="773"/>
        <end position="800"/>
    </location>
</feature>
<comment type="caution">
    <text evidence="2">The sequence shown here is derived from an EMBL/GenBank/DDBJ whole genome shotgun (WGS) entry which is preliminary data.</text>
</comment>
<feature type="region of interest" description="Disordered" evidence="1">
    <location>
        <begin position="59"/>
        <end position="171"/>
    </location>
</feature>
<dbReference type="RefSeq" id="XP_029237851.1">
    <property type="nucleotide sequence ID" value="XM_029382344.1"/>
</dbReference>
<name>A0A422NEX9_TRYRA</name>
<organism evidence="2 3">
    <name type="scientific">Trypanosoma rangeli</name>
    <dbReference type="NCBI Taxonomy" id="5698"/>
    <lineage>
        <taxon>Eukaryota</taxon>
        <taxon>Discoba</taxon>
        <taxon>Euglenozoa</taxon>
        <taxon>Kinetoplastea</taxon>
        <taxon>Metakinetoplastina</taxon>
        <taxon>Trypanosomatida</taxon>
        <taxon>Trypanosomatidae</taxon>
        <taxon>Trypanosoma</taxon>
        <taxon>Herpetosoma</taxon>
    </lineage>
</organism>
<dbReference type="GeneID" id="40329398"/>
<evidence type="ECO:0000313" key="2">
    <source>
        <dbReference type="EMBL" id="RNF04015.1"/>
    </source>
</evidence>
<reference evidence="2 3" key="1">
    <citation type="journal article" date="2018" name="BMC Genomics">
        <title>Genomic comparison of Trypanosoma conorhini and Trypanosoma rangeli to Trypanosoma cruzi strains of high and low virulence.</title>
        <authorList>
            <person name="Bradwell K.R."/>
            <person name="Koparde V.N."/>
            <person name="Matveyev A.V."/>
            <person name="Serrano M.G."/>
            <person name="Alves J.M."/>
            <person name="Parikh H."/>
            <person name="Huang B."/>
            <person name="Lee V."/>
            <person name="Espinosa-Alvarez O."/>
            <person name="Ortiz P.A."/>
            <person name="Costa-Martins A.G."/>
            <person name="Teixeira M.M."/>
            <person name="Buck G.A."/>
        </authorList>
    </citation>
    <scope>NUCLEOTIDE SEQUENCE [LARGE SCALE GENOMIC DNA]</scope>
    <source>
        <strain evidence="2 3">AM80</strain>
    </source>
</reference>
<feature type="compositionally biased region" description="Basic and acidic residues" evidence="1">
    <location>
        <begin position="97"/>
        <end position="116"/>
    </location>
</feature>
<dbReference type="Proteomes" id="UP000283634">
    <property type="component" value="Unassembled WGS sequence"/>
</dbReference>